<sequence length="739" mass="79929">MDSNTIRLGLMIIILVWTVASGIAYAVRRSGNKGALRELKRDGRPLRSMTAAEREMLQPFLVHPAGPKKAARLESDAIYPLRGAFVRHGISSSRGGSTVHDTLGGVDVVFPYDARDYLRADNAAEVALTGKYAIVVALNGEFDLAGGRERGQRRNRQDRQWSVGKMGDMQNVIDPVADASASVNSDEDDPGLAEAMRVEILGQRDETPAEIAERRLPGIAFWISMLWVLAFVGFALTAAGGGPAWAGAAAALAVLALWLTWRRRAPGAPGKVNRARGELHAIVLTNPDNAQAVSTQLFLGDKLPVKLPEHWGATLQLPEDGRVDLDVRVDDYSVVRVGGSHALDEEQRLFPRVFWGRHVTLALTGILAGAALYASADGLERDAALAGAWLRGEPPRVYASAAELAQDPPGFGVPVSMRGNARCELREDADSGKVGFDCGWLRWDGAAPRAGRLEVNAAVMQLYSGDFIRTRPNPMLDVLVASQVYGRMRDNPMAGYNARNLSAVSVTGLSGTVRGIEQACDLATGESIAACDELKREFAANILLAKEGAGSWLELYRLVEEGAFEGKGRGDDGAMFSRYVERMRRLARVAMHALIESALDRASRDAMRTQRGGVVLRVLPGPHATLPGLRDTRQEGLLMAWNQQVRTLSSEGAMPFKIDGLAAGAGSDASGAPEIVVDAARSLDDPWPSLARMAWLLLAAWLVLAHLPLAVVRNRQASARERGLREYAERRHAARPGFF</sequence>
<proteinExistence type="inferred from homology"/>
<evidence type="ECO:0000313" key="10">
    <source>
        <dbReference type="Proteomes" id="UP000509782"/>
    </source>
</evidence>
<dbReference type="Pfam" id="PF07095">
    <property type="entry name" value="IgaA"/>
    <property type="match status" value="1"/>
</dbReference>
<evidence type="ECO:0000256" key="8">
    <source>
        <dbReference type="SAM" id="Phobius"/>
    </source>
</evidence>
<evidence type="ECO:0000256" key="5">
    <source>
        <dbReference type="ARBA" id="ARBA00022692"/>
    </source>
</evidence>
<keyword evidence="5 8" id="KW-0812">Transmembrane</keyword>
<feature type="transmembrane region" description="Helical" evidence="8">
    <location>
        <begin position="358"/>
        <end position="376"/>
    </location>
</feature>
<accession>A0A6N0JIU6</accession>
<feature type="transmembrane region" description="Helical" evidence="8">
    <location>
        <begin position="244"/>
        <end position="261"/>
    </location>
</feature>
<dbReference type="Proteomes" id="UP000509782">
    <property type="component" value="Chromosome"/>
</dbReference>
<evidence type="ECO:0000256" key="2">
    <source>
        <dbReference type="ARBA" id="ARBA00009494"/>
    </source>
</evidence>
<keyword evidence="7 8" id="KW-0472">Membrane</keyword>
<comment type="subcellular location">
    <subcellularLocation>
        <location evidence="1">Cell inner membrane</location>
        <topology evidence="1">Multi-pass membrane protein</topology>
    </subcellularLocation>
</comment>
<evidence type="ECO:0000256" key="7">
    <source>
        <dbReference type="ARBA" id="ARBA00023136"/>
    </source>
</evidence>
<keyword evidence="3" id="KW-1003">Cell membrane</keyword>
<dbReference type="RefSeq" id="WP_174716049.1">
    <property type="nucleotide sequence ID" value="NZ_CP054569.1"/>
</dbReference>
<evidence type="ECO:0000313" key="9">
    <source>
        <dbReference type="EMBL" id="QKQ46710.1"/>
    </source>
</evidence>
<keyword evidence="4" id="KW-0997">Cell inner membrane</keyword>
<protein>
    <submittedName>
        <fullName evidence="9">Intracellular growth attenuator family protein</fullName>
    </submittedName>
</protein>
<evidence type="ECO:0000256" key="6">
    <source>
        <dbReference type="ARBA" id="ARBA00022989"/>
    </source>
</evidence>
<feature type="transmembrane region" description="Helical" evidence="8">
    <location>
        <begin position="6"/>
        <end position="27"/>
    </location>
</feature>
<evidence type="ECO:0000256" key="4">
    <source>
        <dbReference type="ARBA" id="ARBA00022519"/>
    </source>
</evidence>
<keyword evidence="6 8" id="KW-1133">Transmembrane helix</keyword>
<reference evidence="9 10" key="1">
    <citation type="submission" date="2020-05" db="EMBL/GenBank/DDBJ databases">
        <title>FDA dAtabase for Regulatory Grade micrObial Sequences (FDA-ARGOS): Supporting development and validation of Infectious Disease Dx tests.</title>
        <authorList>
            <person name="Sproer C."/>
            <person name="Gronow S."/>
            <person name="Severitt S."/>
            <person name="Schroder I."/>
            <person name="Tallon L."/>
            <person name="Sadzewicz L."/>
            <person name="Zhao X."/>
            <person name="Vavikolanu K."/>
            <person name="Mehta A."/>
            <person name="Aluvathingal J."/>
            <person name="Nadendla S."/>
            <person name="Myers T."/>
            <person name="Yan Y."/>
            <person name="Sichtig H."/>
        </authorList>
    </citation>
    <scope>NUCLEOTIDE SEQUENCE [LARGE SCALE GENOMIC DNA]</scope>
    <source>
        <strain evidence="9 10">FDAARGOS_787</strain>
    </source>
</reference>
<dbReference type="InterPro" id="IPR010771">
    <property type="entry name" value="IgaA"/>
</dbReference>
<feature type="transmembrane region" description="Helical" evidence="8">
    <location>
        <begin position="219"/>
        <end position="238"/>
    </location>
</feature>
<name>A0A6N0JIU6_ACHDE</name>
<gene>
    <name evidence="9" type="ORF">FOC81_08395</name>
</gene>
<dbReference type="AlphaFoldDB" id="A0A6N0JIU6"/>
<evidence type="ECO:0000256" key="1">
    <source>
        <dbReference type="ARBA" id="ARBA00004429"/>
    </source>
</evidence>
<dbReference type="GO" id="GO:0005886">
    <property type="term" value="C:plasma membrane"/>
    <property type="evidence" value="ECO:0007669"/>
    <property type="project" value="UniProtKB-SubCell"/>
</dbReference>
<evidence type="ECO:0000256" key="3">
    <source>
        <dbReference type="ARBA" id="ARBA00022475"/>
    </source>
</evidence>
<comment type="similarity">
    <text evidence="2">Belongs to the IgaA family.</text>
</comment>
<dbReference type="EMBL" id="CP054569">
    <property type="protein sequence ID" value="QKQ46710.1"/>
    <property type="molecule type" value="Genomic_DNA"/>
</dbReference>
<organism evidence="9 10">
    <name type="scientific">Achromobacter denitrificans</name>
    <name type="common">Alcaligenes denitrificans</name>
    <dbReference type="NCBI Taxonomy" id="32002"/>
    <lineage>
        <taxon>Bacteria</taxon>
        <taxon>Pseudomonadati</taxon>
        <taxon>Pseudomonadota</taxon>
        <taxon>Betaproteobacteria</taxon>
        <taxon>Burkholderiales</taxon>
        <taxon>Alcaligenaceae</taxon>
        <taxon>Achromobacter</taxon>
    </lineage>
</organism>
<feature type="transmembrane region" description="Helical" evidence="8">
    <location>
        <begin position="693"/>
        <end position="712"/>
    </location>
</feature>